<feature type="compositionally biased region" description="Low complexity" evidence="1">
    <location>
        <begin position="86"/>
        <end position="97"/>
    </location>
</feature>
<feature type="compositionally biased region" description="Polar residues" evidence="1">
    <location>
        <begin position="116"/>
        <end position="131"/>
    </location>
</feature>
<evidence type="ECO:0000313" key="3">
    <source>
        <dbReference type="Proteomes" id="UP000299102"/>
    </source>
</evidence>
<keyword evidence="3" id="KW-1185">Reference proteome</keyword>
<sequence length="205" mass="21506">MIGDACIKNDGLSRANSIYSEAGRVIYIAAEAKTGFTPTLTRCTAIPACGVAPSVACASCSPRVVAFAAYRTRPRPRAPSFRFTTARAPSSSRAPSAVLRERSTSAEHSAPPMDKSNFTFLTGAASTSCGNGSRIRCRGRQRSANARPSEGTSSLTRNPTPQVTLPITRAPRSGAVEPLKSKPKAAGLTQTSDGSMCWANSRPKA</sequence>
<dbReference type="AlphaFoldDB" id="A0A4C1ZEK0"/>
<name>A0A4C1ZEK0_EUMVA</name>
<feature type="region of interest" description="Disordered" evidence="1">
    <location>
        <begin position="79"/>
        <end position="205"/>
    </location>
</feature>
<protein>
    <submittedName>
        <fullName evidence="2">Uncharacterized protein</fullName>
    </submittedName>
</protein>
<accession>A0A4C1ZEK0</accession>
<dbReference type="EMBL" id="BGZK01001732">
    <property type="protein sequence ID" value="GBP85359.1"/>
    <property type="molecule type" value="Genomic_DNA"/>
</dbReference>
<evidence type="ECO:0000313" key="2">
    <source>
        <dbReference type="EMBL" id="GBP85359.1"/>
    </source>
</evidence>
<feature type="compositionally biased region" description="Polar residues" evidence="1">
    <location>
        <begin position="142"/>
        <end position="165"/>
    </location>
</feature>
<reference evidence="2 3" key="1">
    <citation type="journal article" date="2019" name="Commun. Biol.">
        <title>The bagworm genome reveals a unique fibroin gene that provides high tensile strength.</title>
        <authorList>
            <person name="Kono N."/>
            <person name="Nakamura H."/>
            <person name="Ohtoshi R."/>
            <person name="Tomita M."/>
            <person name="Numata K."/>
            <person name="Arakawa K."/>
        </authorList>
    </citation>
    <scope>NUCLEOTIDE SEQUENCE [LARGE SCALE GENOMIC DNA]</scope>
</reference>
<comment type="caution">
    <text evidence="2">The sequence shown here is derived from an EMBL/GenBank/DDBJ whole genome shotgun (WGS) entry which is preliminary data.</text>
</comment>
<evidence type="ECO:0000256" key="1">
    <source>
        <dbReference type="SAM" id="MobiDB-lite"/>
    </source>
</evidence>
<gene>
    <name evidence="2" type="ORF">EVAR_90652_1</name>
</gene>
<proteinExistence type="predicted"/>
<organism evidence="2 3">
    <name type="scientific">Eumeta variegata</name>
    <name type="common">Bagworm moth</name>
    <name type="synonym">Eumeta japonica</name>
    <dbReference type="NCBI Taxonomy" id="151549"/>
    <lineage>
        <taxon>Eukaryota</taxon>
        <taxon>Metazoa</taxon>
        <taxon>Ecdysozoa</taxon>
        <taxon>Arthropoda</taxon>
        <taxon>Hexapoda</taxon>
        <taxon>Insecta</taxon>
        <taxon>Pterygota</taxon>
        <taxon>Neoptera</taxon>
        <taxon>Endopterygota</taxon>
        <taxon>Lepidoptera</taxon>
        <taxon>Glossata</taxon>
        <taxon>Ditrysia</taxon>
        <taxon>Tineoidea</taxon>
        <taxon>Psychidae</taxon>
        <taxon>Oiketicinae</taxon>
        <taxon>Eumeta</taxon>
    </lineage>
</organism>
<dbReference type="Proteomes" id="UP000299102">
    <property type="component" value="Unassembled WGS sequence"/>
</dbReference>